<dbReference type="Gene3D" id="3.40.630.30">
    <property type="match status" value="1"/>
</dbReference>
<feature type="domain" description="N-acetyltransferase" evidence="2">
    <location>
        <begin position="2"/>
        <end position="163"/>
    </location>
</feature>
<dbReference type="AlphaFoldDB" id="A0A1H1YUT5"/>
<dbReference type="InterPro" id="IPR050769">
    <property type="entry name" value="NAT_camello-type"/>
</dbReference>
<dbReference type="STRING" id="113562.SAMN04489716_3006"/>
<dbReference type="RefSeq" id="WP_092545197.1">
    <property type="nucleotide sequence ID" value="NZ_BOMJ01000001.1"/>
</dbReference>
<reference evidence="3 4" key="1">
    <citation type="submission" date="2016-10" db="EMBL/GenBank/DDBJ databases">
        <authorList>
            <person name="de Groot N.N."/>
        </authorList>
    </citation>
    <scope>NUCLEOTIDE SEQUENCE [LARGE SCALE GENOMIC DNA]</scope>
    <source>
        <strain evidence="3 4">DSM 43941</strain>
    </source>
</reference>
<dbReference type="GO" id="GO:0008080">
    <property type="term" value="F:N-acetyltransferase activity"/>
    <property type="evidence" value="ECO:0007669"/>
    <property type="project" value="InterPro"/>
</dbReference>
<dbReference type="PANTHER" id="PTHR13947:SF37">
    <property type="entry name" value="LD18367P"/>
    <property type="match status" value="1"/>
</dbReference>
<keyword evidence="4" id="KW-1185">Reference proteome</keyword>
<organism evidence="3 4">
    <name type="scientific">Actinoplanes derwentensis</name>
    <dbReference type="NCBI Taxonomy" id="113562"/>
    <lineage>
        <taxon>Bacteria</taxon>
        <taxon>Bacillati</taxon>
        <taxon>Actinomycetota</taxon>
        <taxon>Actinomycetes</taxon>
        <taxon>Micromonosporales</taxon>
        <taxon>Micromonosporaceae</taxon>
        <taxon>Actinoplanes</taxon>
    </lineage>
</organism>
<evidence type="ECO:0000313" key="4">
    <source>
        <dbReference type="Proteomes" id="UP000198688"/>
    </source>
</evidence>
<dbReference type="InterPro" id="IPR000182">
    <property type="entry name" value="GNAT_dom"/>
</dbReference>
<evidence type="ECO:0000313" key="3">
    <source>
        <dbReference type="EMBL" id="SDT25122.1"/>
    </source>
</evidence>
<sequence length="169" mass="18557">MLSVRQADRAGDLGWVVMVHGEVYHREFGWTTAFETMVARIVADFAAGHDPAREALWIAERDGERVGSVALVADDMPDVARLRVLLVSPAARGLGAGARLVRQALEFALDRGYRRVVLWTVDGLESARKIYQAEGFVLAGAEPHAGFGHPVTGQTWVLELAARRHSMVR</sequence>
<dbReference type="SUPFAM" id="SSF55729">
    <property type="entry name" value="Acyl-CoA N-acyltransferases (Nat)"/>
    <property type="match status" value="1"/>
</dbReference>
<protein>
    <submittedName>
        <fullName evidence="3">Acetyltransferase (GNAT) family protein</fullName>
    </submittedName>
</protein>
<dbReference type="OrthoDB" id="273614at2"/>
<dbReference type="InterPro" id="IPR016181">
    <property type="entry name" value="Acyl_CoA_acyltransferase"/>
</dbReference>
<dbReference type="EMBL" id="LT629758">
    <property type="protein sequence ID" value="SDT25122.1"/>
    <property type="molecule type" value="Genomic_DNA"/>
</dbReference>
<dbReference type="PANTHER" id="PTHR13947">
    <property type="entry name" value="GNAT FAMILY N-ACETYLTRANSFERASE"/>
    <property type="match status" value="1"/>
</dbReference>
<dbReference type="Pfam" id="PF00583">
    <property type="entry name" value="Acetyltransf_1"/>
    <property type="match status" value="1"/>
</dbReference>
<evidence type="ECO:0000256" key="1">
    <source>
        <dbReference type="ARBA" id="ARBA00022679"/>
    </source>
</evidence>
<gene>
    <name evidence="3" type="ORF">SAMN04489716_3006</name>
</gene>
<evidence type="ECO:0000259" key="2">
    <source>
        <dbReference type="PROSITE" id="PS51186"/>
    </source>
</evidence>
<keyword evidence="1 3" id="KW-0808">Transferase</keyword>
<dbReference type="PROSITE" id="PS51186">
    <property type="entry name" value="GNAT"/>
    <property type="match status" value="1"/>
</dbReference>
<name>A0A1H1YUT5_9ACTN</name>
<accession>A0A1H1YUT5</accession>
<dbReference type="CDD" id="cd04301">
    <property type="entry name" value="NAT_SF"/>
    <property type="match status" value="1"/>
</dbReference>
<proteinExistence type="predicted"/>
<dbReference type="Proteomes" id="UP000198688">
    <property type="component" value="Chromosome I"/>
</dbReference>